<gene>
    <name evidence="1" type="ORF">SAMN02745202_01977</name>
</gene>
<reference evidence="1 2" key="1">
    <citation type="submission" date="2017-02" db="EMBL/GenBank/DDBJ databases">
        <authorList>
            <person name="Peterson S.W."/>
        </authorList>
    </citation>
    <scope>NUCLEOTIDE SEQUENCE [LARGE SCALE GENOMIC DNA]</scope>
    <source>
        <strain evidence="1 2">ATCC 43324</strain>
    </source>
</reference>
<evidence type="ECO:0000313" key="1">
    <source>
        <dbReference type="EMBL" id="SKA08030.1"/>
    </source>
</evidence>
<dbReference type="AlphaFoldDB" id="A0A1T4QW75"/>
<protein>
    <submittedName>
        <fullName evidence="1">Uncharacterized protein</fullName>
    </submittedName>
</protein>
<dbReference type="Proteomes" id="UP000190065">
    <property type="component" value="Unassembled WGS sequence"/>
</dbReference>
<organism evidence="1 2">
    <name type="scientific">Segatella oulorum</name>
    <dbReference type="NCBI Taxonomy" id="28136"/>
    <lineage>
        <taxon>Bacteria</taxon>
        <taxon>Pseudomonadati</taxon>
        <taxon>Bacteroidota</taxon>
        <taxon>Bacteroidia</taxon>
        <taxon>Bacteroidales</taxon>
        <taxon>Prevotellaceae</taxon>
        <taxon>Segatella</taxon>
    </lineage>
</organism>
<sequence>MWIMVDWARLSYFNYPQWNIGVFPYLILKWTGFLYKTSIIYS</sequence>
<name>A0A1T4QW75_9BACT</name>
<dbReference type="STRING" id="28136.SAMN02745202_01977"/>
<accession>A0A1T4QW75</accession>
<dbReference type="EMBL" id="FUXK01000026">
    <property type="protein sequence ID" value="SKA08030.1"/>
    <property type="molecule type" value="Genomic_DNA"/>
</dbReference>
<proteinExistence type="predicted"/>
<evidence type="ECO:0000313" key="2">
    <source>
        <dbReference type="Proteomes" id="UP000190065"/>
    </source>
</evidence>